<sequence>MGHALLDVTDVLDDPDFLDTTLVLVRRVVAQQQDGTARGVGGPIPFAGVVIPDGGQELIQTPEGNQVQGDITIYTRTALTAGDANYDADVVIWNGAVYRVIATKPWLYASGYTQVVAALTDLNPTPPGTTAPDAGYLT</sequence>
<dbReference type="AlphaFoldDB" id="A0A160PMW8"/>
<protein>
    <recommendedName>
        <fullName evidence="3">Bacteriophage protein</fullName>
    </recommendedName>
</protein>
<dbReference type="EMBL" id="AP014809">
    <property type="protein sequence ID" value="BAU93390.1"/>
    <property type="molecule type" value="Genomic_DNA"/>
</dbReference>
<dbReference type="RefSeq" id="WP_096487130.1">
    <property type="nucleotide sequence ID" value="NZ_AP014809.1"/>
</dbReference>
<organism evidence="1 2">
    <name type="scientific">Methylorubrum populi</name>
    <dbReference type="NCBI Taxonomy" id="223967"/>
    <lineage>
        <taxon>Bacteria</taxon>
        <taxon>Pseudomonadati</taxon>
        <taxon>Pseudomonadota</taxon>
        <taxon>Alphaproteobacteria</taxon>
        <taxon>Hyphomicrobiales</taxon>
        <taxon>Methylobacteriaceae</taxon>
        <taxon>Methylorubrum</taxon>
    </lineage>
</organism>
<gene>
    <name evidence="1" type="ORF">MPPM_4785</name>
</gene>
<dbReference type="Proteomes" id="UP000218288">
    <property type="component" value="Chromosome"/>
</dbReference>
<dbReference type="OrthoDB" id="8449625at2"/>
<accession>A0A160PMW8</accession>
<reference evidence="1 2" key="1">
    <citation type="journal article" date="2016" name="Genome Announc.">
        <title>Complete Genome Sequence of Methylobacterium populi P-1M, Isolated from Pink-Pigmented Household Biofilm.</title>
        <authorList>
            <person name="Morohoshi T."/>
            <person name="Ikeda T."/>
        </authorList>
    </citation>
    <scope>NUCLEOTIDE SEQUENCE [LARGE SCALE GENOMIC DNA]</scope>
    <source>
        <strain evidence="1 2">P-1M</strain>
    </source>
</reference>
<proteinExistence type="predicted"/>
<name>A0A160PMW8_9HYPH</name>
<evidence type="ECO:0008006" key="3">
    <source>
        <dbReference type="Google" id="ProtNLM"/>
    </source>
</evidence>
<evidence type="ECO:0000313" key="1">
    <source>
        <dbReference type="EMBL" id="BAU93390.1"/>
    </source>
</evidence>
<evidence type="ECO:0000313" key="2">
    <source>
        <dbReference type="Proteomes" id="UP000218288"/>
    </source>
</evidence>